<proteinExistence type="predicted"/>
<gene>
    <name evidence="1" type="ORF">FHS68_001101</name>
</gene>
<sequence>MKAERTHTTNYINTFIETAEDSPIDKAEIPLQKGDEKTVAGLQFDLIYEHPYKHTSDDVIFGVYASKNKIGRSELAGEREKFFSKGQPCMRCSPLGKRYGWGVHSDQDGKIAIYPIESEEYKKFSEDENLKHTKAMRSKRA</sequence>
<dbReference type="Pfam" id="PF19654">
    <property type="entry name" value="DUF6157"/>
    <property type="match status" value="1"/>
</dbReference>
<evidence type="ECO:0000313" key="1">
    <source>
        <dbReference type="EMBL" id="NIJ51945.1"/>
    </source>
</evidence>
<comment type="caution">
    <text evidence="1">The sequence shown here is derived from an EMBL/GenBank/DDBJ whole genome shotgun (WGS) entry which is preliminary data.</text>
</comment>
<dbReference type="RefSeq" id="WP_167267908.1">
    <property type="nucleotide sequence ID" value="NZ_JAASQJ010000001.1"/>
</dbReference>
<reference evidence="1 2" key="1">
    <citation type="submission" date="2020-03" db="EMBL/GenBank/DDBJ databases">
        <title>Genomic Encyclopedia of Type Strains, Phase IV (KMG-IV): sequencing the most valuable type-strain genomes for metagenomic binning, comparative biology and taxonomic classification.</title>
        <authorList>
            <person name="Goeker M."/>
        </authorList>
    </citation>
    <scope>NUCLEOTIDE SEQUENCE [LARGE SCALE GENOMIC DNA]</scope>
    <source>
        <strain evidence="1 2">DSM 102865</strain>
    </source>
</reference>
<keyword evidence="2" id="KW-1185">Reference proteome</keyword>
<dbReference type="Proteomes" id="UP001179181">
    <property type="component" value="Unassembled WGS sequence"/>
</dbReference>
<dbReference type="EMBL" id="JAASQJ010000001">
    <property type="protein sequence ID" value="NIJ51945.1"/>
    <property type="molecule type" value="Genomic_DNA"/>
</dbReference>
<accession>A0ABX0UK44</accession>
<protein>
    <submittedName>
        <fullName evidence="1">Uncharacterized protein</fullName>
    </submittedName>
</protein>
<organism evidence="1 2">
    <name type="scientific">Dyadobacter arcticus</name>
    <dbReference type="NCBI Taxonomy" id="1078754"/>
    <lineage>
        <taxon>Bacteria</taxon>
        <taxon>Pseudomonadati</taxon>
        <taxon>Bacteroidota</taxon>
        <taxon>Cytophagia</taxon>
        <taxon>Cytophagales</taxon>
        <taxon>Spirosomataceae</taxon>
        <taxon>Dyadobacter</taxon>
    </lineage>
</organism>
<evidence type="ECO:0000313" key="2">
    <source>
        <dbReference type="Proteomes" id="UP001179181"/>
    </source>
</evidence>
<name>A0ABX0UK44_9BACT</name>
<dbReference type="InterPro" id="IPR046155">
    <property type="entry name" value="DUF6157"/>
</dbReference>